<keyword evidence="2" id="KW-0680">Restriction system</keyword>
<dbReference type="RefSeq" id="WP_129870848.1">
    <property type="nucleotide sequence ID" value="NZ_RYUO01000002.1"/>
</dbReference>
<dbReference type="GO" id="GO:0003677">
    <property type="term" value="F:DNA binding"/>
    <property type="evidence" value="ECO:0007669"/>
    <property type="project" value="UniProtKB-KW"/>
</dbReference>
<evidence type="ECO:0000313" key="6">
    <source>
        <dbReference type="Proteomes" id="UP000291920"/>
    </source>
</evidence>
<accession>A0A4Q5AP17</accession>
<name>A0A4Q5AP17_9BIFI</name>
<dbReference type="AlphaFoldDB" id="A0A4Q5AP17"/>
<dbReference type="InterPro" id="IPR044946">
    <property type="entry name" value="Restrct_endonuc_typeI_TRD_sf"/>
</dbReference>
<dbReference type="InterPro" id="IPR000055">
    <property type="entry name" value="Restrct_endonuc_typeI_TRD"/>
</dbReference>
<evidence type="ECO:0000256" key="2">
    <source>
        <dbReference type="ARBA" id="ARBA00022747"/>
    </source>
</evidence>
<dbReference type="GO" id="GO:0009307">
    <property type="term" value="P:DNA restriction-modification system"/>
    <property type="evidence" value="ECO:0007669"/>
    <property type="project" value="UniProtKB-KW"/>
</dbReference>
<dbReference type="SUPFAM" id="SSF116734">
    <property type="entry name" value="DNA methylase specificity domain"/>
    <property type="match status" value="1"/>
</dbReference>
<sequence length="369" mass="42116">MPKLDELGKYAEIPRLGEKEWAHFKMPEIFDLIQRGKRLKNADHVPGMVPYVSSTANNNGVDDYVEATSSTRVFEDCISLANSGSVGTAFYEPFRFVASDHVTALKTPHLSKYVYLFMTALIEKQGSNFNFNREINDARIRNMQIMLPITDSGEPDYGYMEQYVRQKFEAMLSEYRAYIEARIAELGEPIELPTLAEKKWNPFPIVGLFTLIVPGKGKGLNHLNKTDNGGVNYIGATNRNNGVLCRVKEDEYSRSMILDGNCIGFIKNGDGSAGFAIYKAERFISTSDVLYGYANWVNKYTGLFFVTAQDMIEHKYSHGYKRNKEHLAGDKVMLPITDSGEPDYEYMEQYAKNMMLRKYHQYLAFLRSR</sequence>
<reference evidence="5 6" key="1">
    <citation type="submission" date="2018-12" db="EMBL/GenBank/DDBJ databases">
        <title>Unveiling genomic diversity among members of the Bifidobacterium pseudolongum species, a widely distributed gut commensal of the animal kingdom.</title>
        <authorList>
            <person name="Lugli G.A."/>
            <person name="Duranti S."/>
            <person name="Albert K."/>
            <person name="Mancabelli L."/>
            <person name="Napoli S."/>
            <person name="Viappiani A."/>
            <person name="Anzalone R."/>
            <person name="Longhi G."/>
            <person name="Milani C."/>
            <person name="Turroni F."/>
            <person name="Alessandri G."/>
            <person name="Sela D.A."/>
            <person name="Van Sinderen D."/>
            <person name="Ventura M."/>
        </authorList>
    </citation>
    <scope>NUCLEOTIDE SEQUENCE [LARGE SCALE GENOMIC DNA]</scope>
    <source>
        <strain evidence="5 6">2017B</strain>
    </source>
</reference>
<comment type="caution">
    <text evidence="5">The sequence shown here is derived from an EMBL/GenBank/DDBJ whole genome shotgun (WGS) entry which is preliminary data.</text>
</comment>
<dbReference type="Proteomes" id="UP000291920">
    <property type="component" value="Unassembled WGS sequence"/>
</dbReference>
<keyword evidence="3" id="KW-0238">DNA-binding</keyword>
<dbReference type="Gene3D" id="3.90.220.20">
    <property type="entry name" value="DNA methylase specificity domains"/>
    <property type="match status" value="2"/>
</dbReference>
<evidence type="ECO:0000256" key="3">
    <source>
        <dbReference type="ARBA" id="ARBA00023125"/>
    </source>
</evidence>
<evidence type="ECO:0000256" key="1">
    <source>
        <dbReference type="ARBA" id="ARBA00010923"/>
    </source>
</evidence>
<protein>
    <submittedName>
        <fullName evidence="5">Type I restriction modification DNA specificity domain-containing protein</fullName>
    </submittedName>
</protein>
<comment type="similarity">
    <text evidence="1">Belongs to the type-I restriction system S methylase family.</text>
</comment>
<evidence type="ECO:0000313" key="5">
    <source>
        <dbReference type="EMBL" id="RYQ31230.1"/>
    </source>
</evidence>
<dbReference type="EMBL" id="RYUT01000002">
    <property type="protein sequence ID" value="RYQ31230.1"/>
    <property type="molecule type" value="Genomic_DNA"/>
</dbReference>
<evidence type="ECO:0000259" key="4">
    <source>
        <dbReference type="Pfam" id="PF01420"/>
    </source>
</evidence>
<organism evidence="5 6">
    <name type="scientific">Bifidobacterium pseudolongum subsp. globosum</name>
    <dbReference type="NCBI Taxonomy" id="1690"/>
    <lineage>
        <taxon>Bacteria</taxon>
        <taxon>Bacillati</taxon>
        <taxon>Actinomycetota</taxon>
        <taxon>Actinomycetes</taxon>
        <taxon>Bifidobacteriales</taxon>
        <taxon>Bifidobacteriaceae</taxon>
        <taxon>Bifidobacterium</taxon>
    </lineage>
</organism>
<dbReference type="Pfam" id="PF01420">
    <property type="entry name" value="Methylase_S"/>
    <property type="match status" value="2"/>
</dbReference>
<proteinExistence type="inferred from homology"/>
<feature type="domain" description="Type I restriction modification DNA specificity" evidence="4">
    <location>
        <begin position="19"/>
        <end position="165"/>
    </location>
</feature>
<feature type="domain" description="Type I restriction modification DNA specificity" evidence="4">
    <location>
        <begin position="198"/>
        <end position="353"/>
    </location>
</feature>
<gene>
    <name evidence="5" type="ORF">PG2017B_1040</name>
</gene>